<dbReference type="GO" id="GO:0016567">
    <property type="term" value="P:protein ubiquitination"/>
    <property type="evidence" value="ECO:0007669"/>
    <property type="project" value="TreeGrafter"/>
</dbReference>
<dbReference type="Gene3D" id="3.30.40.10">
    <property type="entry name" value="Zinc/RING finger domain, C3HC4 (zinc finger)"/>
    <property type="match status" value="1"/>
</dbReference>
<feature type="compositionally biased region" description="Low complexity" evidence="9">
    <location>
        <begin position="1"/>
        <end position="18"/>
    </location>
</feature>
<keyword evidence="4" id="KW-0479">Metal-binding</keyword>
<keyword evidence="3" id="KW-0808">Transferase</keyword>
<comment type="catalytic activity">
    <reaction evidence="1">
        <text>S-ubiquitinyl-[E2 ubiquitin-conjugating enzyme]-L-cysteine + [acceptor protein]-L-lysine = [E2 ubiquitin-conjugating enzyme]-L-cysteine + N(6)-ubiquitinyl-[acceptor protein]-L-lysine.</text>
        <dbReference type="EC" id="2.3.2.27"/>
    </reaction>
</comment>
<dbReference type="EMBL" id="JAUJYO010000019">
    <property type="protein sequence ID" value="KAK1287817.1"/>
    <property type="molecule type" value="Genomic_DNA"/>
</dbReference>
<gene>
    <name evidence="11" type="ORF">QJS10_CPB19g01638</name>
</gene>
<dbReference type="SUPFAM" id="SSF57850">
    <property type="entry name" value="RING/U-box"/>
    <property type="match status" value="1"/>
</dbReference>
<keyword evidence="12" id="KW-1185">Reference proteome</keyword>
<feature type="region of interest" description="Disordered" evidence="9">
    <location>
        <begin position="263"/>
        <end position="322"/>
    </location>
</feature>
<organism evidence="11 12">
    <name type="scientific">Acorus calamus</name>
    <name type="common">Sweet flag</name>
    <dbReference type="NCBI Taxonomy" id="4465"/>
    <lineage>
        <taxon>Eukaryota</taxon>
        <taxon>Viridiplantae</taxon>
        <taxon>Streptophyta</taxon>
        <taxon>Embryophyta</taxon>
        <taxon>Tracheophyta</taxon>
        <taxon>Spermatophyta</taxon>
        <taxon>Magnoliopsida</taxon>
        <taxon>Liliopsida</taxon>
        <taxon>Acoraceae</taxon>
        <taxon>Acorus</taxon>
    </lineage>
</organism>
<evidence type="ECO:0000256" key="3">
    <source>
        <dbReference type="ARBA" id="ARBA00022679"/>
    </source>
</evidence>
<feature type="compositionally biased region" description="Polar residues" evidence="9">
    <location>
        <begin position="267"/>
        <end position="286"/>
    </location>
</feature>
<dbReference type="Proteomes" id="UP001180020">
    <property type="component" value="Unassembled WGS sequence"/>
</dbReference>
<reference evidence="11" key="1">
    <citation type="journal article" date="2023" name="Nat. Commun.">
        <title>Diploid and tetraploid genomes of Acorus and the evolution of monocots.</title>
        <authorList>
            <person name="Ma L."/>
            <person name="Liu K.W."/>
            <person name="Li Z."/>
            <person name="Hsiao Y.Y."/>
            <person name="Qi Y."/>
            <person name="Fu T."/>
            <person name="Tang G.D."/>
            <person name="Zhang D."/>
            <person name="Sun W.H."/>
            <person name="Liu D.K."/>
            <person name="Li Y."/>
            <person name="Chen G.Z."/>
            <person name="Liu X.D."/>
            <person name="Liao X.Y."/>
            <person name="Jiang Y.T."/>
            <person name="Yu X."/>
            <person name="Hao Y."/>
            <person name="Huang J."/>
            <person name="Zhao X.W."/>
            <person name="Ke S."/>
            <person name="Chen Y.Y."/>
            <person name="Wu W.L."/>
            <person name="Hsu J.L."/>
            <person name="Lin Y.F."/>
            <person name="Huang M.D."/>
            <person name="Li C.Y."/>
            <person name="Huang L."/>
            <person name="Wang Z.W."/>
            <person name="Zhao X."/>
            <person name="Zhong W.Y."/>
            <person name="Peng D.H."/>
            <person name="Ahmad S."/>
            <person name="Lan S."/>
            <person name="Zhang J.S."/>
            <person name="Tsai W.C."/>
            <person name="Van de Peer Y."/>
            <person name="Liu Z.J."/>
        </authorList>
    </citation>
    <scope>NUCLEOTIDE SEQUENCE</scope>
    <source>
        <strain evidence="11">CP</strain>
    </source>
</reference>
<evidence type="ECO:0000256" key="9">
    <source>
        <dbReference type="SAM" id="MobiDB-lite"/>
    </source>
</evidence>
<dbReference type="GO" id="GO:0008270">
    <property type="term" value="F:zinc ion binding"/>
    <property type="evidence" value="ECO:0007669"/>
    <property type="project" value="UniProtKB-KW"/>
</dbReference>
<accession>A0AAV9CGC6</accession>
<dbReference type="SMART" id="SM00184">
    <property type="entry name" value="RING"/>
    <property type="match status" value="1"/>
</dbReference>
<dbReference type="AlphaFoldDB" id="A0AAV9CGC6"/>
<keyword evidence="5 8" id="KW-0863">Zinc-finger</keyword>
<evidence type="ECO:0000256" key="8">
    <source>
        <dbReference type="PROSITE-ProRule" id="PRU00175"/>
    </source>
</evidence>
<dbReference type="Pfam" id="PF14369">
    <property type="entry name" value="Zn_ribbon_19"/>
    <property type="match status" value="1"/>
</dbReference>
<reference evidence="11" key="2">
    <citation type="submission" date="2023-06" db="EMBL/GenBank/DDBJ databases">
        <authorList>
            <person name="Ma L."/>
            <person name="Liu K.-W."/>
            <person name="Li Z."/>
            <person name="Hsiao Y.-Y."/>
            <person name="Qi Y."/>
            <person name="Fu T."/>
            <person name="Tang G."/>
            <person name="Zhang D."/>
            <person name="Sun W.-H."/>
            <person name="Liu D.-K."/>
            <person name="Li Y."/>
            <person name="Chen G.-Z."/>
            <person name="Liu X.-D."/>
            <person name="Liao X.-Y."/>
            <person name="Jiang Y.-T."/>
            <person name="Yu X."/>
            <person name="Hao Y."/>
            <person name="Huang J."/>
            <person name="Zhao X.-W."/>
            <person name="Ke S."/>
            <person name="Chen Y.-Y."/>
            <person name="Wu W.-L."/>
            <person name="Hsu J.-L."/>
            <person name="Lin Y.-F."/>
            <person name="Huang M.-D."/>
            <person name="Li C.-Y."/>
            <person name="Huang L."/>
            <person name="Wang Z.-W."/>
            <person name="Zhao X."/>
            <person name="Zhong W.-Y."/>
            <person name="Peng D.-H."/>
            <person name="Ahmad S."/>
            <person name="Lan S."/>
            <person name="Zhang J.-S."/>
            <person name="Tsai W.-C."/>
            <person name="Van De Peer Y."/>
            <person name="Liu Z.-J."/>
        </authorList>
    </citation>
    <scope>NUCLEOTIDE SEQUENCE</scope>
    <source>
        <strain evidence="11">CP</strain>
        <tissue evidence="11">Leaves</tissue>
    </source>
</reference>
<dbReference type="InterPro" id="IPR013083">
    <property type="entry name" value="Znf_RING/FYVE/PHD"/>
</dbReference>
<dbReference type="InterPro" id="IPR039525">
    <property type="entry name" value="RNF126-like_zinc-ribbon"/>
</dbReference>
<dbReference type="PROSITE" id="PS50089">
    <property type="entry name" value="ZF_RING_2"/>
    <property type="match status" value="1"/>
</dbReference>
<proteinExistence type="predicted"/>
<dbReference type="InterPro" id="IPR001841">
    <property type="entry name" value="Znf_RING"/>
</dbReference>
<protein>
    <recommendedName>
        <fullName evidence="2">RING-type E3 ubiquitin transferase</fullName>
        <ecNumber evidence="2">2.3.2.27</ecNumber>
    </recommendedName>
</protein>
<evidence type="ECO:0000256" key="5">
    <source>
        <dbReference type="ARBA" id="ARBA00022771"/>
    </source>
</evidence>
<evidence type="ECO:0000313" key="11">
    <source>
        <dbReference type="EMBL" id="KAK1287817.1"/>
    </source>
</evidence>
<dbReference type="GO" id="GO:0005737">
    <property type="term" value="C:cytoplasm"/>
    <property type="evidence" value="ECO:0007669"/>
    <property type="project" value="TreeGrafter"/>
</dbReference>
<dbReference type="PANTHER" id="PTHR15710">
    <property type="entry name" value="E3 UBIQUITIN-PROTEIN LIGASE PRAJA"/>
    <property type="match status" value="1"/>
</dbReference>
<evidence type="ECO:0000256" key="4">
    <source>
        <dbReference type="ARBA" id="ARBA00022723"/>
    </source>
</evidence>
<feature type="compositionally biased region" description="Gly residues" evidence="9">
    <location>
        <begin position="289"/>
        <end position="302"/>
    </location>
</feature>
<evidence type="ECO:0000256" key="7">
    <source>
        <dbReference type="ARBA" id="ARBA00022833"/>
    </source>
</evidence>
<evidence type="ECO:0000259" key="10">
    <source>
        <dbReference type="PROSITE" id="PS50089"/>
    </source>
</evidence>
<keyword evidence="6" id="KW-0833">Ubl conjugation pathway</keyword>
<dbReference type="EC" id="2.3.2.27" evidence="2"/>
<feature type="domain" description="RING-type" evidence="10">
    <location>
        <begin position="158"/>
        <end position="199"/>
    </location>
</feature>
<dbReference type="Pfam" id="PF13639">
    <property type="entry name" value="zf-RING_2"/>
    <property type="match status" value="1"/>
</dbReference>
<sequence length="322" mass="33959">MASTTAASAPSAAATSATTGGGSSRGVVAVVNATAQSRRTYWCHECDMSVTLSPPSPPRQSLLCPHCRGDFLEEMDSIPAVEGDSDADDDDSVNDGDLFLAGTTLQNAADRLDRLIFHLAGADPDEANPLRRRPSRGASRSSIDSIPTVKIAGGGTLCAVCKDEFVESGEAKQLPCRHVYHSDCILPWLSNHNSCPVCRFRLPVEEEEVEVAEEGRDRSRPFTGFRDLMDDRDDLMGLQNTLRHIARRRGLFSMRLATGVGAEAAGSPTQMGSVTAQDNSGETVSSWPVGGGGGGGGSGGVRAGVEEEGDTVMSEVRGVAYD</sequence>
<evidence type="ECO:0000256" key="6">
    <source>
        <dbReference type="ARBA" id="ARBA00022786"/>
    </source>
</evidence>
<name>A0AAV9CGC6_ACOCL</name>
<evidence type="ECO:0000256" key="2">
    <source>
        <dbReference type="ARBA" id="ARBA00012483"/>
    </source>
</evidence>
<dbReference type="PANTHER" id="PTHR15710:SF187">
    <property type="entry name" value="RING-TYPE E3 UBIQUITIN TRANSFERASE"/>
    <property type="match status" value="1"/>
</dbReference>
<evidence type="ECO:0000256" key="1">
    <source>
        <dbReference type="ARBA" id="ARBA00000900"/>
    </source>
</evidence>
<keyword evidence="7" id="KW-0862">Zinc</keyword>
<comment type="caution">
    <text evidence="11">The sequence shown here is derived from an EMBL/GenBank/DDBJ whole genome shotgun (WGS) entry which is preliminary data.</text>
</comment>
<feature type="region of interest" description="Disordered" evidence="9">
    <location>
        <begin position="1"/>
        <end position="24"/>
    </location>
</feature>
<evidence type="ECO:0000313" key="12">
    <source>
        <dbReference type="Proteomes" id="UP001180020"/>
    </source>
</evidence>
<dbReference type="GO" id="GO:0061630">
    <property type="term" value="F:ubiquitin protein ligase activity"/>
    <property type="evidence" value="ECO:0007669"/>
    <property type="project" value="UniProtKB-EC"/>
</dbReference>